<dbReference type="InterPro" id="IPR050704">
    <property type="entry name" value="Peptidase_C85-like"/>
</dbReference>
<dbReference type="InParanoid" id="A0A0G4EK34"/>
<accession>A0A0G4EK34</accession>
<feature type="domain" description="OTU" evidence="3">
    <location>
        <begin position="49"/>
        <end position="178"/>
    </location>
</feature>
<dbReference type="InterPro" id="IPR000953">
    <property type="entry name" value="Chromo/chromo_shadow_dom"/>
</dbReference>
<dbReference type="PROSITE" id="PS50013">
    <property type="entry name" value="CHROMO_2"/>
    <property type="match status" value="1"/>
</dbReference>
<dbReference type="CDD" id="cd22771">
    <property type="entry name" value="OTU_plant_OTU7-like"/>
    <property type="match status" value="1"/>
</dbReference>
<dbReference type="SUPFAM" id="SSF54001">
    <property type="entry name" value="Cysteine proteinases"/>
    <property type="match status" value="1"/>
</dbReference>
<keyword evidence="5" id="KW-1185">Reference proteome</keyword>
<dbReference type="PANTHER" id="PTHR12419">
    <property type="entry name" value="OTU DOMAIN CONTAINING PROTEIN"/>
    <property type="match status" value="1"/>
</dbReference>
<dbReference type="OrthoDB" id="415023at2759"/>
<gene>
    <name evidence="4" type="ORF">Vbra_7716</name>
</gene>
<evidence type="ECO:0000259" key="2">
    <source>
        <dbReference type="PROSITE" id="PS50013"/>
    </source>
</evidence>
<dbReference type="Pfam" id="PF02338">
    <property type="entry name" value="OTU"/>
    <property type="match status" value="1"/>
</dbReference>
<dbReference type="Gene3D" id="2.40.50.40">
    <property type="match status" value="1"/>
</dbReference>
<dbReference type="GO" id="GO:0016579">
    <property type="term" value="P:protein deubiquitination"/>
    <property type="evidence" value="ECO:0007669"/>
    <property type="project" value="TreeGrafter"/>
</dbReference>
<evidence type="ECO:0008006" key="6">
    <source>
        <dbReference type="Google" id="ProtNLM"/>
    </source>
</evidence>
<dbReference type="InterPro" id="IPR038765">
    <property type="entry name" value="Papain-like_cys_pep_sf"/>
</dbReference>
<evidence type="ECO:0000313" key="4">
    <source>
        <dbReference type="EMBL" id="CEL97795.1"/>
    </source>
</evidence>
<feature type="compositionally biased region" description="Basic residues" evidence="1">
    <location>
        <begin position="190"/>
        <end position="202"/>
    </location>
</feature>
<proteinExistence type="predicted"/>
<dbReference type="Pfam" id="PF00385">
    <property type="entry name" value="Chromo"/>
    <property type="match status" value="1"/>
</dbReference>
<dbReference type="InterPro" id="IPR003323">
    <property type="entry name" value="OTU_dom"/>
</dbReference>
<dbReference type="Gene3D" id="3.90.70.80">
    <property type="match status" value="1"/>
</dbReference>
<feature type="compositionally biased region" description="Basic and acidic residues" evidence="1">
    <location>
        <begin position="178"/>
        <end position="189"/>
    </location>
</feature>
<sequence length="310" mass="34825">MFQLTGLCGFRMSQPDSQRALRRCRERSGQGAGLAADLPWKERLAREGCYVQKVTNDGNCLFRAFADQLTGDESGCSLFRQKAMDYVEQHRPDFEHFIAADSDGLDRDEKFDAYVRRMRVAGEWGGELEITSLCHSYEVNCLVHQKHLATPIDCDYGYHKRVQLLYDGGSHYDSVRRDDCGGRAADKKPAKAKGGGKARPAVKRGAAPAAAASPLTPDDGIAKKKHKGRKPVRNKANRKPVAVSDDYEEGEGEWEVDRIVDHRQDRSGNLEFKVVWKPANNGQAWEPMWEPEDNCDDCRDAVVDYWASKA</sequence>
<dbReference type="PROSITE" id="PS50802">
    <property type="entry name" value="OTU"/>
    <property type="match status" value="1"/>
</dbReference>
<dbReference type="SUPFAM" id="SSF54160">
    <property type="entry name" value="Chromo domain-like"/>
    <property type="match status" value="1"/>
</dbReference>
<dbReference type="PhylomeDB" id="A0A0G4EK34"/>
<dbReference type="AlphaFoldDB" id="A0A0G4EK34"/>
<dbReference type="EMBL" id="CDMY01000256">
    <property type="protein sequence ID" value="CEL97795.1"/>
    <property type="molecule type" value="Genomic_DNA"/>
</dbReference>
<evidence type="ECO:0000313" key="5">
    <source>
        <dbReference type="Proteomes" id="UP000041254"/>
    </source>
</evidence>
<dbReference type="SMART" id="SM00298">
    <property type="entry name" value="CHROMO"/>
    <property type="match status" value="1"/>
</dbReference>
<feature type="domain" description="Chromo" evidence="2">
    <location>
        <begin position="254"/>
        <end position="310"/>
    </location>
</feature>
<feature type="region of interest" description="Disordered" evidence="1">
    <location>
        <begin position="178"/>
        <end position="252"/>
    </location>
</feature>
<name>A0A0G4EK34_VITBC</name>
<dbReference type="PANTHER" id="PTHR12419:SF7">
    <property type="entry name" value="OTU DOMAIN-CONTAINING PROTEIN 3"/>
    <property type="match status" value="1"/>
</dbReference>
<feature type="compositionally biased region" description="Basic residues" evidence="1">
    <location>
        <begin position="223"/>
        <end position="238"/>
    </location>
</feature>
<feature type="compositionally biased region" description="Low complexity" evidence="1">
    <location>
        <begin position="203"/>
        <end position="212"/>
    </location>
</feature>
<protein>
    <recommendedName>
        <fullName evidence="6">Deubiquitinating enzyme A</fullName>
    </recommendedName>
</protein>
<dbReference type="OMA" id="WEPEDNC"/>
<dbReference type="VEuPathDB" id="CryptoDB:Vbra_7716"/>
<evidence type="ECO:0000259" key="3">
    <source>
        <dbReference type="PROSITE" id="PS50802"/>
    </source>
</evidence>
<dbReference type="GO" id="GO:0004843">
    <property type="term" value="F:cysteine-type deubiquitinase activity"/>
    <property type="evidence" value="ECO:0007669"/>
    <property type="project" value="TreeGrafter"/>
</dbReference>
<dbReference type="InterPro" id="IPR023780">
    <property type="entry name" value="Chromo_domain"/>
</dbReference>
<reference evidence="4 5" key="1">
    <citation type="submission" date="2014-11" db="EMBL/GenBank/DDBJ databases">
        <authorList>
            <person name="Zhu J."/>
            <person name="Qi W."/>
            <person name="Song R."/>
        </authorList>
    </citation>
    <scope>NUCLEOTIDE SEQUENCE [LARGE SCALE GENOMIC DNA]</scope>
</reference>
<evidence type="ECO:0000256" key="1">
    <source>
        <dbReference type="SAM" id="MobiDB-lite"/>
    </source>
</evidence>
<dbReference type="CDD" id="cd00024">
    <property type="entry name" value="CD_CSD"/>
    <property type="match status" value="1"/>
</dbReference>
<organism evidence="4 5">
    <name type="scientific">Vitrella brassicaformis (strain CCMP3155)</name>
    <dbReference type="NCBI Taxonomy" id="1169540"/>
    <lineage>
        <taxon>Eukaryota</taxon>
        <taxon>Sar</taxon>
        <taxon>Alveolata</taxon>
        <taxon>Colpodellida</taxon>
        <taxon>Vitrellaceae</taxon>
        <taxon>Vitrella</taxon>
    </lineage>
</organism>
<dbReference type="Proteomes" id="UP000041254">
    <property type="component" value="Unassembled WGS sequence"/>
</dbReference>
<dbReference type="InterPro" id="IPR016197">
    <property type="entry name" value="Chromo-like_dom_sf"/>
</dbReference>